<dbReference type="KEGG" id="msto:MSTO_24330"/>
<proteinExistence type="predicted"/>
<name>A0A7I7Q7C2_9MYCO</name>
<dbReference type="Pfam" id="PF19505">
    <property type="entry name" value="DUF6039"/>
    <property type="match status" value="1"/>
</dbReference>
<evidence type="ECO:0000313" key="1">
    <source>
        <dbReference type="EMBL" id="BBY22228.1"/>
    </source>
</evidence>
<dbReference type="AlphaFoldDB" id="A0A7I7Q7C2"/>
<reference evidence="1 2" key="1">
    <citation type="journal article" date="2019" name="Emerg. Microbes Infect.">
        <title>Comprehensive subspecies identification of 175 nontuberculous mycobacteria species based on 7547 genomic profiles.</title>
        <authorList>
            <person name="Matsumoto Y."/>
            <person name="Kinjo T."/>
            <person name="Motooka D."/>
            <person name="Nabeya D."/>
            <person name="Jung N."/>
            <person name="Uechi K."/>
            <person name="Horii T."/>
            <person name="Iida T."/>
            <person name="Fujita J."/>
            <person name="Nakamura S."/>
        </authorList>
    </citation>
    <scope>NUCLEOTIDE SEQUENCE [LARGE SCALE GENOMIC DNA]</scope>
    <source>
        <strain evidence="1 2">JCM 17783</strain>
    </source>
</reference>
<accession>A0A7I7Q7C2</accession>
<protein>
    <submittedName>
        <fullName evidence="1">Uncharacterized protein</fullName>
    </submittedName>
</protein>
<gene>
    <name evidence="1" type="ORF">MSTO_24330</name>
</gene>
<keyword evidence="2" id="KW-1185">Reference proteome</keyword>
<dbReference type="EMBL" id="AP022587">
    <property type="protein sequence ID" value="BBY22228.1"/>
    <property type="molecule type" value="Genomic_DNA"/>
</dbReference>
<dbReference type="Proteomes" id="UP000467130">
    <property type="component" value="Chromosome"/>
</dbReference>
<sequence>MQTPTQVRGQLLVAAPDAHIWAVFAKAGANTSNMARAKEDRHMSTHAENPPAIAARLADRTVAPNSLNSSMIVHRVGTANPDFVDEALVFGQQIADRMNSVLGTAANTTVYRDLGSASKIHWLVHLYSPADYGKLISMADHDEELRHVYEGNRLPERGGGNWERIFVQSSFRELVIVPQHGLLDSQDHPGLGEDLFAVPAIFQMPEVASTWSSTNAPMILHRRIQGLYASRDLARLYLQQWQGAVNRTLPGEITVAQYEEVWGHQDRLHLLIHASGRNALQRLKDLEDSPSGEFAGVISRLRVKRAGQMFDWRGLFEDGTQTDTILERYWPST</sequence>
<evidence type="ECO:0000313" key="2">
    <source>
        <dbReference type="Proteomes" id="UP000467130"/>
    </source>
</evidence>
<organism evidence="1 2">
    <name type="scientific">Mycobacterium stomatepiae</name>
    <dbReference type="NCBI Taxonomy" id="470076"/>
    <lineage>
        <taxon>Bacteria</taxon>
        <taxon>Bacillati</taxon>
        <taxon>Actinomycetota</taxon>
        <taxon>Actinomycetes</taxon>
        <taxon>Mycobacteriales</taxon>
        <taxon>Mycobacteriaceae</taxon>
        <taxon>Mycobacterium</taxon>
        <taxon>Mycobacterium simiae complex</taxon>
    </lineage>
</organism>
<dbReference type="InterPro" id="IPR046102">
    <property type="entry name" value="DUF6039"/>
</dbReference>